<evidence type="ECO:0000259" key="8">
    <source>
        <dbReference type="Pfam" id="PF08241"/>
    </source>
</evidence>
<accession>A0A267FYY4</accession>
<name>A0A267FYY4_9PLAT</name>
<evidence type="ECO:0000313" key="9">
    <source>
        <dbReference type="EMBL" id="PAA78229.1"/>
    </source>
</evidence>
<keyword evidence="4" id="KW-0808">Transferase</keyword>
<comment type="catalytic activity">
    <reaction evidence="6">
        <text>N,N-dimethylethanolamine phosphate + S-adenosyl-L-methionine = phosphocholine + S-adenosyl-L-homocysteine + H(+)</text>
        <dbReference type="Rhea" id="RHEA:25325"/>
        <dbReference type="ChEBI" id="CHEBI:15378"/>
        <dbReference type="ChEBI" id="CHEBI:57856"/>
        <dbReference type="ChEBI" id="CHEBI:58641"/>
        <dbReference type="ChEBI" id="CHEBI:59789"/>
        <dbReference type="ChEBI" id="CHEBI:295975"/>
        <dbReference type="EC" id="2.1.1.103"/>
    </reaction>
    <physiologicalReaction direction="left-to-right" evidence="6">
        <dbReference type="Rhea" id="RHEA:25326"/>
    </physiologicalReaction>
</comment>
<dbReference type="InterPro" id="IPR013216">
    <property type="entry name" value="Methyltransf_11"/>
</dbReference>
<protein>
    <recommendedName>
        <fullName evidence="5">phosphoethanolamine N-methyltransferase</fullName>
        <ecNumber evidence="5">2.1.1.103</ecNumber>
    </recommendedName>
</protein>
<dbReference type="EC" id="2.1.1.103" evidence="5"/>
<sequence length="272" mass="30748">MTDYHGYATFQEFLDNVQYSRIGILSYEKIFGHTYVSTGGEDTTNDLCSALSLGPDSSVLDIGCGIGGSAFYLARKYGCRVEAIDLSKNMLDIGMERLKEQVEKAGLREDQVRLVLADCTTVDYPEASFDLVYSRDTILHIADKATLYQRCLRWLKPGGQLLVTDYCCGEKPWPDDYAAYVKQRGYHLLTVPEYGAVLSSVGFTDVEAIDFTDRFRRALVDEQSRVVGLREQFLKDVGEQMYQYILDGWGAKIGRVDRGCQRWGLFKARKPL</sequence>
<comment type="catalytic activity">
    <reaction evidence="7">
        <text>N-methylethanolamine phosphate + S-adenosyl-L-methionine = N,N-dimethylethanolamine phosphate + S-adenosyl-L-homocysteine + H(+)</text>
        <dbReference type="Rhea" id="RHEA:25321"/>
        <dbReference type="ChEBI" id="CHEBI:15378"/>
        <dbReference type="ChEBI" id="CHEBI:57781"/>
        <dbReference type="ChEBI" id="CHEBI:57856"/>
        <dbReference type="ChEBI" id="CHEBI:58641"/>
        <dbReference type="ChEBI" id="CHEBI:59789"/>
        <dbReference type="EC" id="2.1.1.103"/>
    </reaction>
    <physiologicalReaction direction="left-to-right" evidence="7">
        <dbReference type="Rhea" id="RHEA:25322"/>
    </physiologicalReaction>
</comment>
<dbReference type="Gene3D" id="3.40.50.150">
    <property type="entry name" value="Vaccinia Virus protein VP39"/>
    <property type="match status" value="1"/>
</dbReference>
<evidence type="ECO:0000256" key="2">
    <source>
        <dbReference type="ARBA" id="ARBA00005189"/>
    </source>
</evidence>
<dbReference type="GO" id="GO:0032259">
    <property type="term" value="P:methylation"/>
    <property type="evidence" value="ECO:0007669"/>
    <property type="project" value="UniProtKB-KW"/>
</dbReference>
<evidence type="ECO:0000313" key="10">
    <source>
        <dbReference type="Proteomes" id="UP000215902"/>
    </source>
</evidence>
<comment type="pathway">
    <text evidence="1">Phospholipid metabolism; phosphatidylcholine biosynthesis.</text>
</comment>
<dbReference type="CDD" id="cd02440">
    <property type="entry name" value="AdoMet_MTases"/>
    <property type="match status" value="1"/>
</dbReference>
<comment type="caution">
    <text evidence="9">The sequence shown here is derived from an EMBL/GenBank/DDBJ whole genome shotgun (WGS) entry which is preliminary data.</text>
</comment>
<evidence type="ECO:0000256" key="5">
    <source>
        <dbReference type="ARBA" id="ARBA00035674"/>
    </source>
</evidence>
<dbReference type="SUPFAM" id="SSF53335">
    <property type="entry name" value="S-adenosyl-L-methionine-dependent methyltransferases"/>
    <property type="match status" value="1"/>
</dbReference>
<dbReference type="PANTHER" id="PTHR44307:SF2">
    <property type="entry name" value="PHOSPHOETHANOLAMINE METHYLTRANSFERASE ISOFORM X1"/>
    <property type="match status" value="1"/>
</dbReference>
<comment type="pathway">
    <text evidence="2">Lipid metabolism.</text>
</comment>
<evidence type="ECO:0000256" key="6">
    <source>
        <dbReference type="ARBA" id="ARBA00047619"/>
    </source>
</evidence>
<reference evidence="9 10" key="1">
    <citation type="submission" date="2017-06" db="EMBL/GenBank/DDBJ databases">
        <title>A platform for efficient transgenesis in Macrostomum lignano, a flatworm model organism for stem cell research.</title>
        <authorList>
            <person name="Berezikov E."/>
        </authorList>
    </citation>
    <scope>NUCLEOTIDE SEQUENCE [LARGE SCALE GENOMIC DNA]</scope>
    <source>
        <strain evidence="9">DV1</strain>
        <tissue evidence="9">Whole organism</tissue>
    </source>
</reference>
<dbReference type="Proteomes" id="UP000215902">
    <property type="component" value="Unassembled WGS sequence"/>
</dbReference>
<dbReference type="OrthoDB" id="8300214at2759"/>
<dbReference type="STRING" id="282301.A0A267FYY4"/>
<dbReference type="EMBL" id="NIVC01000700">
    <property type="protein sequence ID" value="PAA78229.1"/>
    <property type="molecule type" value="Genomic_DNA"/>
</dbReference>
<gene>
    <name evidence="9" type="ORF">BOX15_Mlig025765g3</name>
</gene>
<feature type="domain" description="Methyltransferase type 11" evidence="8">
    <location>
        <begin position="60"/>
        <end position="162"/>
    </location>
</feature>
<dbReference type="InterPro" id="IPR029063">
    <property type="entry name" value="SAM-dependent_MTases_sf"/>
</dbReference>
<dbReference type="GO" id="GO:0000234">
    <property type="term" value="F:phosphoethanolamine N-methyltransferase activity"/>
    <property type="evidence" value="ECO:0007669"/>
    <property type="project" value="UniProtKB-EC"/>
</dbReference>
<proteinExistence type="predicted"/>
<evidence type="ECO:0000256" key="7">
    <source>
        <dbReference type="ARBA" id="ARBA00047841"/>
    </source>
</evidence>
<organism evidence="9 10">
    <name type="scientific">Macrostomum lignano</name>
    <dbReference type="NCBI Taxonomy" id="282301"/>
    <lineage>
        <taxon>Eukaryota</taxon>
        <taxon>Metazoa</taxon>
        <taxon>Spiralia</taxon>
        <taxon>Lophotrochozoa</taxon>
        <taxon>Platyhelminthes</taxon>
        <taxon>Rhabditophora</taxon>
        <taxon>Macrostomorpha</taxon>
        <taxon>Macrostomida</taxon>
        <taxon>Macrostomidae</taxon>
        <taxon>Macrostomum</taxon>
    </lineage>
</organism>
<dbReference type="AlphaFoldDB" id="A0A267FYY4"/>
<evidence type="ECO:0000256" key="3">
    <source>
        <dbReference type="ARBA" id="ARBA00022603"/>
    </source>
</evidence>
<dbReference type="Pfam" id="PF08241">
    <property type="entry name" value="Methyltransf_11"/>
    <property type="match status" value="1"/>
</dbReference>
<dbReference type="PANTHER" id="PTHR44307">
    <property type="entry name" value="PHOSPHOETHANOLAMINE METHYLTRANSFERASE"/>
    <property type="match status" value="1"/>
</dbReference>
<evidence type="ECO:0000256" key="1">
    <source>
        <dbReference type="ARBA" id="ARBA00004969"/>
    </source>
</evidence>
<keyword evidence="10" id="KW-1185">Reference proteome</keyword>
<evidence type="ECO:0000256" key="4">
    <source>
        <dbReference type="ARBA" id="ARBA00022679"/>
    </source>
</evidence>
<keyword evidence="3" id="KW-0489">Methyltransferase</keyword>